<dbReference type="AlphaFoldDB" id="A0A7W7EIN3"/>
<dbReference type="GO" id="GO:0006935">
    <property type="term" value="P:chemotaxis"/>
    <property type="evidence" value="ECO:0007669"/>
    <property type="project" value="UniProtKB-KW"/>
</dbReference>
<feature type="domain" description="Methyl-accepting transducer" evidence="8">
    <location>
        <begin position="342"/>
        <end position="557"/>
    </location>
</feature>
<keyword evidence="4" id="KW-0807">Transducer</keyword>
<feature type="domain" description="HAMP" evidence="9">
    <location>
        <begin position="287"/>
        <end position="337"/>
    </location>
</feature>
<evidence type="ECO:0000256" key="7">
    <source>
        <dbReference type="SAM" id="Phobius"/>
    </source>
</evidence>
<dbReference type="InterPro" id="IPR024478">
    <property type="entry name" value="HlyB_4HB_MCP"/>
</dbReference>
<keyword evidence="7" id="KW-0472">Membrane</keyword>
<dbReference type="Pfam" id="PF00015">
    <property type="entry name" value="MCPsignal"/>
    <property type="match status" value="1"/>
</dbReference>
<dbReference type="Gene3D" id="1.10.287.950">
    <property type="entry name" value="Methyl-accepting chemotaxis protein"/>
    <property type="match status" value="1"/>
</dbReference>
<dbReference type="RefSeq" id="WP_183932566.1">
    <property type="nucleotide sequence ID" value="NZ_JACIIG010000001.1"/>
</dbReference>
<keyword evidence="2" id="KW-0145">Chemotaxis</keyword>
<feature type="region of interest" description="Disordered" evidence="6">
    <location>
        <begin position="349"/>
        <end position="410"/>
    </location>
</feature>
<accession>A0A7W7EIN3</accession>
<evidence type="ECO:0000256" key="4">
    <source>
        <dbReference type="PROSITE-ProRule" id="PRU00284"/>
    </source>
</evidence>
<feature type="coiled-coil region" evidence="5">
    <location>
        <begin position="528"/>
        <end position="566"/>
    </location>
</feature>
<feature type="compositionally biased region" description="Basic and acidic residues" evidence="6">
    <location>
        <begin position="397"/>
        <end position="407"/>
    </location>
</feature>
<comment type="subcellular location">
    <subcellularLocation>
        <location evidence="1">Membrane</location>
    </subcellularLocation>
</comment>
<dbReference type="CDD" id="cd06225">
    <property type="entry name" value="HAMP"/>
    <property type="match status" value="1"/>
</dbReference>
<dbReference type="SMART" id="SM00283">
    <property type="entry name" value="MA"/>
    <property type="match status" value="1"/>
</dbReference>
<organism evidence="10 11">
    <name type="scientific">Rhizobium leucaenae</name>
    <dbReference type="NCBI Taxonomy" id="29450"/>
    <lineage>
        <taxon>Bacteria</taxon>
        <taxon>Pseudomonadati</taxon>
        <taxon>Pseudomonadota</taxon>
        <taxon>Alphaproteobacteria</taxon>
        <taxon>Hyphomicrobiales</taxon>
        <taxon>Rhizobiaceae</taxon>
        <taxon>Rhizobium/Agrobacterium group</taxon>
        <taxon>Rhizobium</taxon>
    </lineage>
</organism>
<name>A0A7W7EIN3_9HYPH</name>
<gene>
    <name evidence="10" type="ORF">GGE60_000520</name>
</gene>
<evidence type="ECO:0000256" key="1">
    <source>
        <dbReference type="ARBA" id="ARBA00004370"/>
    </source>
</evidence>
<feature type="compositionally biased region" description="Low complexity" evidence="6">
    <location>
        <begin position="366"/>
        <end position="383"/>
    </location>
</feature>
<dbReference type="InterPro" id="IPR004089">
    <property type="entry name" value="MCPsignal_dom"/>
</dbReference>
<evidence type="ECO:0000256" key="5">
    <source>
        <dbReference type="SAM" id="Coils"/>
    </source>
</evidence>
<evidence type="ECO:0000256" key="2">
    <source>
        <dbReference type="ARBA" id="ARBA00022500"/>
    </source>
</evidence>
<evidence type="ECO:0000259" key="9">
    <source>
        <dbReference type="PROSITE" id="PS50885"/>
    </source>
</evidence>
<dbReference type="GO" id="GO:0005886">
    <property type="term" value="C:plasma membrane"/>
    <property type="evidence" value="ECO:0007669"/>
    <property type="project" value="TreeGrafter"/>
</dbReference>
<dbReference type="Gene3D" id="6.10.340.10">
    <property type="match status" value="1"/>
</dbReference>
<dbReference type="GO" id="GO:0007165">
    <property type="term" value="P:signal transduction"/>
    <property type="evidence" value="ECO:0007669"/>
    <property type="project" value="UniProtKB-KW"/>
</dbReference>
<reference evidence="10 11" key="1">
    <citation type="submission" date="2020-08" db="EMBL/GenBank/DDBJ databases">
        <title>Genomic Encyclopedia of Type Strains, Phase IV (KMG-V): Genome sequencing to study the core and pangenomes of soil and plant-associated prokaryotes.</title>
        <authorList>
            <person name="Whitman W."/>
        </authorList>
    </citation>
    <scope>NUCLEOTIDE SEQUENCE [LARGE SCALE GENOMIC DNA]</scope>
    <source>
        <strain evidence="10 11">SEMIA 492</strain>
    </source>
</reference>
<dbReference type="PANTHER" id="PTHR43531">
    <property type="entry name" value="PROTEIN ICFG"/>
    <property type="match status" value="1"/>
</dbReference>
<evidence type="ECO:0000313" key="11">
    <source>
        <dbReference type="Proteomes" id="UP000543836"/>
    </source>
</evidence>
<dbReference type="Proteomes" id="UP000543836">
    <property type="component" value="Unassembled WGS sequence"/>
</dbReference>
<keyword evidence="5" id="KW-0175">Coiled coil</keyword>
<feature type="transmembrane region" description="Helical" evidence="7">
    <location>
        <begin position="184"/>
        <end position="207"/>
    </location>
</feature>
<dbReference type="PANTHER" id="PTHR43531:SF11">
    <property type="entry name" value="METHYL-ACCEPTING CHEMOTAXIS PROTEIN 3"/>
    <property type="match status" value="1"/>
</dbReference>
<protein>
    <submittedName>
        <fullName evidence="10">Methyl-accepting chemotaxis protein</fullName>
    </submittedName>
</protein>
<dbReference type="Pfam" id="PF12729">
    <property type="entry name" value="4HB_MCP_1"/>
    <property type="match status" value="1"/>
</dbReference>
<dbReference type="InterPro" id="IPR051310">
    <property type="entry name" value="MCP_chemotaxis"/>
</dbReference>
<comment type="similarity">
    <text evidence="3">Belongs to the methyl-accepting chemotaxis (MCP) protein family.</text>
</comment>
<evidence type="ECO:0000313" key="10">
    <source>
        <dbReference type="EMBL" id="MBB4566432.1"/>
    </source>
</evidence>
<keyword evidence="11" id="KW-1185">Reference proteome</keyword>
<evidence type="ECO:0000256" key="6">
    <source>
        <dbReference type="SAM" id="MobiDB-lite"/>
    </source>
</evidence>
<evidence type="ECO:0000259" key="8">
    <source>
        <dbReference type="PROSITE" id="PS50111"/>
    </source>
</evidence>
<keyword evidence="7" id="KW-0812">Transmembrane</keyword>
<dbReference type="SMART" id="SM00304">
    <property type="entry name" value="HAMP"/>
    <property type="match status" value="2"/>
</dbReference>
<feature type="domain" description="HAMP" evidence="9">
    <location>
        <begin position="207"/>
        <end position="259"/>
    </location>
</feature>
<comment type="caution">
    <text evidence="10">The sequence shown here is derived from an EMBL/GenBank/DDBJ whole genome shotgun (WGS) entry which is preliminary data.</text>
</comment>
<dbReference type="PROSITE" id="PS50885">
    <property type="entry name" value="HAMP"/>
    <property type="match status" value="2"/>
</dbReference>
<dbReference type="EMBL" id="JACIIG010000001">
    <property type="protein sequence ID" value="MBB4566432.1"/>
    <property type="molecule type" value="Genomic_DNA"/>
</dbReference>
<feature type="compositionally biased region" description="Polar residues" evidence="6">
    <location>
        <begin position="385"/>
        <end position="394"/>
    </location>
</feature>
<sequence length="641" mass="66500">MRFSIKLKLALAFGTMTLLLIGIAVYGSISLGHLNDASNAMTAGPVKQLQTALDANIAAVEAIRAQKDALIANGDAETAFYKESSTHLDTMFSQAQDGLAIATVEGKPLWEKLISLGQTFRQRSTELQGLEAKGDHAGAAALSDGELSDLSKQMAGAINSLVDIQKKALGATDAAGDQLYEDTLMVLAVASAVALIIAASAAFWITLGINRGLAKVSDIAKAVAIGDLNQKVEVKTNDEIKDLIDTVNIMTSNLRATADVADRIAMGDLSVAVKPLSDKDVLGLAMQSMVANLRVTSDIATKISDGDLTVTPKPLSDKDVLGLALEQMVERLRGVVADALGAADNVSSGSQELSASSEQVSQGATEQAASAEEASASMEQMAANIKQNADNAAQTEKIARQSAKDAEASGDAVTRAVSAMRTIAEKIGIVQEIARQTDLLALNAAVEAARAGEHGKGFAVVASEVRKLAERSQSAAAEISSMSSDTVKAAAEAGEMLGRLVPDIRKTAELVSEISAACREQDIGAAQINEAIQQLDKVTQQNAGASEEMSATSEELAAQAEELQASIAFFKVDTAGSKVSARKSSTKAVHKAVAAPLANRRATPAAPAQTVAAQQARAKGFALDLSMGGPDEGDLEFKESA</sequence>
<evidence type="ECO:0000256" key="3">
    <source>
        <dbReference type="ARBA" id="ARBA00029447"/>
    </source>
</evidence>
<dbReference type="InterPro" id="IPR003660">
    <property type="entry name" value="HAMP_dom"/>
</dbReference>
<dbReference type="SUPFAM" id="SSF58104">
    <property type="entry name" value="Methyl-accepting chemotaxis protein (MCP) signaling domain"/>
    <property type="match status" value="1"/>
</dbReference>
<feature type="compositionally biased region" description="Low complexity" evidence="6">
    <location>
        <begin position="349"/>
        <end position="359"/>
    </location>
</feature>
<dbReference type="Pfam" id="PF00672">
    <property type="entry name" value="HAMP"/>
    <property type="match status" value="1"/>
</dbReference>
<keyword evidence="7" id="KW-1133">Transmembrane helix</keyword>
<proteinExistence type="inferred from homology"/>
<dbReference type="GO" id="GO:0004888">
    <property type="term" value="F:transmembrane signaling receptor activity"/>
    <property type="evidence" value="ECO:0007669"/>
    <property type="project" value="TreeGrafter"/>
</dbReference>
<dbReference type="PROSITE" id="PS50111">
    <property type="entry name" value="CHEMOTAXIS_TRANSDUC_2"/>
    <property type="match status" value="1"/>
</dbReference>
<dbReference type="FunFam" id="1.10.287.950:FF:000001">
    <property type="entry name" value="Methyl-accepting chemotaxis sensory transducer"/>
    <property type="match status" value="1"/>
</dbReference>